<proteinExistence type="predicted"/>
<evidence type="ECO:0000313" key="2">
    <source>
        <dbReference type="EMBL" id="MFC5367566.1"/>
    </source>
</evidence>
<organism evidence="2 3">
    <name type="scientific">Salinirubrum litoreum</name>
    <dbReference type="NCBI Taxonomy" id="1126234"/>
    <lineage>
        <taxon>Archaea</taxon>
        <taxon>Methanobacteriati</taxon>
        <taxon>Methanobacteriota</taxon>
        <taxon>Stenosarchaea group</taxon>
        <taxon>Halobacteria</taxon>
        <taxon>Halobacteriales</taxon>
        <taxon>Haloferacaceae</taxon>
        <taxon>Salinirubrum</taxon>
    </lineage>
</organism>
<name>A0ABD5RC25_9EURY</name>
<evidence type="ECO:0000313" key="3">
    <source>
        <dbReference type="Proteomes" id="UP001596201"/>
    </source>
</evidence>
<dbReference type="Proteomes" id="UP001596201">
    <property type="component" value="Unassembled WGS sequence"/>
</dbReference>
<dbReference type="AlphaFoldDB" id="A0ABD5RC25"/>
<keyword evidence="1" id="KW-0472">Membrane</keyword>
<comment type="caution">
    <text evidence="2">The sequence shown here is derived from an EMBL/GenBank/DDBJ whole genome shotgun (WGS) entry which is preliminary data.</text>
</comment>
<protein>
    <submittedName>
        <fullName evidence="2">Uncharacterized protein</fullName>
    </submittedName>
</protein>
<sequence length="71" mass="6981">MVSDETIGQAALHFTTGGLVLYFGSLLGSATGNVAGGGIGLVLQLVVFAPALYLASRFVAEGIGVVVSGAV</sequence>
<feature type="transmembrane region" description="Helical" evidence="1">
    <location>
        <begin position="34"/>
        <end position="55"/>
    </location>
</feature>
<keyword evidence="3" id="KW-1185">Reference proteome</keyword>
<keyword evidence="1" id="KW-0812">Transmembrane</keyword>
<evidence type="ECO:0000256" key="1">
    <source>
        <dbReference type="SAM" id="Phobius"/>
    </source>
</evidence>
<accession>A0ABD5RC25</accession>
<dbReference type="EMBL" id="JBHSKX010000002">
    <property type="protein sequence ID" value="MFC5367566.1"/>
    <property type="molecule type" value="Genomic_DNA"/>
</dbReference>
<reference evidence="2 3" key="1">
    <citation type="journal article" date="2019" name="Int. J. Syst. Evol. Microbiol.">
        <title>The Global Catalogue of Microorganisms (GCM) 10K type strain sequencing project: providing services to taxonomists for standard genome sequencing and annotation.</title>
        <authorList>
            <consortium name="The Broad Institute Genomics Platform"/>
            <consortium name="The Broad Institute Genome Sequencing Center for Infectious Disease"/>
            <person name="Wu L."/>
            <person name="Ma J."/>
        </authorList>
    </citation>
    <scope>NUCLEOTIDE SEQUENCE [LARGE SCALE GENOMIC DNA]</scope>
    <source>
        <strain evidence="2 3">CGMCC 1.12237</strain>
    </source>
</reference>
<gene>
    <name evidence="2" type="ORF">ACFPJ5_11525</name>
</gene>
<feature type="transmembrane region" description="Helical" evidence="1">
    <location>
        <begin position="7"/>
        <end position="28"/>
    </location>
</feature>
<keyword evidence="1" id="KW-1133">Transmembrane helix</keyword>
<dbReference type="RefSeq" id="WP_227229815.1">
    <property type="nucleotide sequence ID" value="NZ_JAJCVJ010000002.1"/>
</dbReference>